<accession>A0A398DE90</accession>
<evidence type="ECO:0000313" key="11">
    <source>
        <dbReference type="Proteomes" id="UP000266042"/>
    </source>
</evidence>
<dbReference type="InterPro" id="IPR010551">
    <property type="entry name" value="G6P_isomerase_prok"/>
</dbReference>
<dbReference type="EMBL" id="QXIX01000050">
    <property type="protein sequence ID" value="RIE12857.1"/>
    <property type="molecule type" value="Genomic_DNA"/>
</dbReference>
<evidence type="ECO:0000313" key="10">
    <source>
        <dbReference type="Proteomes" id="UP000265724"/>
    </source>
</evidence>
<dbReference type="GO" id="GO:0004347">
    <property type="term" value="F:glucose-6-phosphate isomerase activity"/>
    <property type="evidence" value="ECO:0007669"/>
    <property type="project" value="UniProtKB-EC"/>
</dbReference>
<evidence type="ECO:0000256" key="3">
    <source>
        <dbReference type="ARBA" id="ARBA00011952"/>
    </source>
</evidence>
<dbReference type="RefSeq" id="WP_119089928.1">
    <property type="nucleotide sequence ID" value="NZ_QXIW01000028.1"/>
</dbReference>
<organism evidence="8 11">
    <name type="scientific">Candidatus Cryosericum hinesii</name>
    <dbReference type="NCBI Taxonomy" id="2290915"/>
    <lineage>
        <taxon>Bacteria</taxon>
        <taxon>Pseudomonadati</taxon>
        <taxon>Caldisericota/Cryosericota group</taxon>
        <taxon>Candidatus Cryosericota</taxon>
        <taxon>Candidatus Cryosericia</taxon>
        <taxon>Candidatus Cryosericales</taxon>
        <taxon>Candidatus Cryosericaceae</taxon>
        <taxon>Candidatus Cryosericum</taxon>
    </lineage>
</organism>
<proteinExistence type="inferred from homology"/>
<evidence type="ECO:0000259" key="7">
    <source>
        <dbReference type="Pfam" id="PF06560"/>
    </source>
</evidence>
<evidence type="ECO:0000313" key="8">
    <source>
        <dbReference type="EMBL" id="RIE12803.1"/>
    </source>
</evidence>
<evidence type="ECO:0000256" key="2">
    <source>
        <dbReference type="ARBA" id="ARBA00006542"/>
    </source>
</evidence>
<dbReference type="InterPro" id="IPR014710">
    <property type="entry name" value="RmlC-like_jellyroll"/>
</dbReference>
<dbReference type="InterPro" id="IPR011051">
    <property type="entry name" value="RmlC_Cupin_sf"/>
</dbReference>
<dbReference type="SUPFAM" id="SSF51182">
    <property type="entry name" value="RmlC-like cupins"/>
    <property type="match status" value="1"/>
</dbReference>
<comment type="catalytic activity">
    <reaction evidence="6">
        <text>alpha-D-glucose 6-phosphate = beta-D-fructose 6-phosphate</text>
        <dbReference type="Rhea" id="RHEA:11816"/>
        <dbReference type="ChEBI" id="CHEBI:57634"/>
        <dbReference type="ChEBI" id="CHEBI:58225"/>
        <dbReference type="EC" id="5.3.1.9"/>
    </reaction>
</comment>
<dbReference type="Pfam" id="PF06560">
    <property type="entry name" value="GPI"/>
    <property type="match status" value="1"/>
</dbReference>
<evidence type="ECO:0000256" key="4">
    <source>
        <dbReference type="ARBA" id="ARBA00022432"/>
    </source>
</evidence>
<keyword evidence="10" id="KW-1185">Reference proteome</keyword>
<dbReference type="CDD" id="cd02218">
    <property type="entry name" value="cupin_PGI"/>
    <property type="match status" value="1"/>
</dbReference>
<dbReference type="UniPathway" id="UPA00109">
    <property type="reaction ID" value="UER00181"/>
</dbReference>
<feature type="domain" description="Glucose-6-phosphate isomerase prokaryote" evidence="7">
    <location>
        <begin position="39"/>
        <end position="208"/>
    </location>
</feature>
<evidence type="ECO:0000256" key="5">
    <source>
        <dbReference type="ARBA" id="ARBA00023152"/>
    </source>
</evidence>
<dbReference type="Proteomes" id="UP000265724">
    <property type="component" value="Unassembled WGS sequence"/>
</dbReference>
<dbReference type="EMBL" id="QXIW01000028">
    <property type="protein sequence ID" value="RIE12803.1"/>
    <property type="molecule type" value="Genomic_DNA"/>
</dbReference>
<dbReference type="EC" id="5.3.1.9" evidence="3"/>
<comment type="caution">
    <text evidence="8">The sequence shown here is derived from an EMBL/GenBank/DDBJ whole genome shotgun (WGS) entry which is preliminary data.</text>
</comment>
<gene>
    <name evidence="9" type="ORF">SMC2_06330</name>
    <name evidence="8" type="ORF">SMC3_05955</name>
</gene>
<name>A0A398DE90_9BACT</name>
<dbReference type="GO" id="GO:0006094">
    <property type="term" value="P:gluconeogenesis"/>
    <property type="evidence" value="ECO:0007669"/>
    <property type="project" value="UniProtKB-KW"/>
</dbReference>
<evidence type="ECO:0000313" key="9">
    <source>
        <dbReference type="EMBL" id="RIE12857.1"/>
    </source>
</evidence>
<dbReference type="AlphaFoldDB" id="A0A398DE90"/>
<sequence>MTELSKFGLRVFFDDATQELTFGEGVVCGGGSSKHLQKMKGLLYRDSAAENCDELCYVFCHDIYREEDRHLFEKRQYANGITVLMPGTMGGECRKNSGHYHGYVPGHICTFPEVYEVLTGEAVFLLQESRNFDHADEELKVETLRAVFLKAGEKIIVPPFCGHCAINVGEGPMAFGNLAAPSPLLYAPIQQRHGLGVYVLNIQGRIVFVYNSHYKDLPQLTIVQAHENPALGITFGKSVYESFVSSPERFNFLDEPEQYQEEIEHMLG</sequence>
<keyword evidence="5" id="KW-0324">Glycolysis</keyword>
<comment type="similarity">
    <text evidence="2">Belongs to the archaeal-type GPI family.</text>
</comment>
<dbReference type="GO" id="GO:0005737">
    <property type="term" value="C:cytoplasm"/>
    <property type="evidence" value="ECO:0007669"/>
    <property type="project" value="InterPro"/>
</dbReference>
<keyword evidence="4" id="KW-0312">Gluconeogenesis</keyword>
<reference evidence="10 11" key="1">
    <citation type="submission" date="2018-09" db="EMBL/GenBank/DDBJ databases">
        <title>Discovery and Ecogenomic Context for Candidatus Cryosericales, a Global Caldiserica Order Active in Thawing Permafrost.</title>
        <authorList>
            <person name="Martinez M.A."/>
            <person name="Woodcroft B.J."/>
            <person name="Ignacio Espinoza J.C."/>
            <person name="Zayed A."/>
            <person name="Singleton C.M."/>
            <person name="Boyd J."/>
            <person name="Li Y.-F."/>
            <person name="Purvine S."/>
            <person name="Maughan H."/>
            <person name="Hodgkins S.B."/>
            <person name="Anderson D."/>
            <person name="Sederholm M."/>
            <person name="Temperton B."/>
            <person name="Saleska S.R."/>
            <person name="Tyson G.W."/>
            <person name="Rich V.I."/>
        </authorList>
    </citation>
    <scope>NUCLEOTIDE SEQUENCE [LARGE SCALE GENOMIC DNA]</scope>
    <source>
        <strain evidence="9 10">SMC2</strain>
        <strain evidence="8 11">SMC3</strain>
    </source>
</reference>
<dbReference type="Proteomes" id="UP000266042">
    <property type="component" value="Unassembled WGS sequence"/>
</dbReference>
<dbReference type="Gene3D" id="2.60.120.10">
    <property type="entry name" value="Jelly Rolls"/>
    <property type="match status" value="1"/>
</dbReference>
<evidence type="ECO:0000256" key="1">
    <source>
        <dbReference type="ARBA" id="ARBA00004926"/>
    </source>
</evidence>
<dbReference type="GO" id="GO:0006096">
    <property type="term" value="P:glycolytic process"/>
    <property type="evidence" value="ECO:0007669"/>
    <property type="project" value="UniProtKB-UniPathway"/>
</dbReference>
<protein>
    <recommendedName>
        <fullName evidence="3">glucose-6-phosphate isomerase</fullName>
        <ecNumber evidence="3">5.3.1.9</ecNumber>
    </recommendedName>
</protein>
<evidence type="ECO:0000256" key="6">
    <source>
        <dbReference type="ARBA" id="ARBA00029321"/>
    </source>
</evidence>
<keyword evidence="8" id="KW-0413">Isomerase</keyword>
<comment type="pathway">
    <text evidence="1">Carbohydrate degradation; glycolysis; D-glyceraldehyde 3-phosphate and glycerone phosphate from D-glucose: step 2/4.</text>
</comment>